<evidence type="ECO:0000313" key="11">
    <source>
        <dbReference type="Proteomes" id="UP000295418"/>
    </source>
</evidence>
<dbReference type="InterPro" id="IPR051449">
    <property type="entry name" value="ABC-2_transporter_component"/>
</dbReference>
<dbReference type="InterPro" id="IPR013525">
    <property type="entry name" value="ABC2_TM"/>
</dbReference>
<feature type="transmembrane region" description="Helical" evidence="8">
    <location>
        <begin position="227"/>
        <end position="251"/>
    </location>
</feature>
<evidence type="ECO:0000313" key="10">
    <source>
        <dbReference type="EMBL" id="TCZ79481.1"/>
    </source>
</evidence>
<evidence type="ECO:0000256" key="4">
    <source>
        <dbReference type="ARBA" id="ARBA00022475"/>
    </source>
</evidence>
<feature type="transmembrane region" description="Helical" evidence="8">
    <location>
        <begin position="192"/>
        <end position="215"/>
    </location>
</feature>
<dbReference type="PROSITE" id="PS00018">
    <property type="entry name" value="EF_HAND_1"/>
    <property type="match status" value="1"/>
</dbReference>
<keyword evidence="3" id="KW-0813">Transport</keyword>
<keyword evidence="6 8" id="KW-1133">Transmembrane helix</keyword>
<feature type="transmembrane region" description="Helical" evidence="8">
    <location>
        <begin position="152"/>
        <end position="171"/>
    </location>
</feature>
<keyword evidence="5 8" id="KW-0812">Transmembrane</keyword>
<dbReference type="PROSITE" id="PS51012">
    <property type="entry name" value="ABC_TM2"/>
    <property type="match status" value="1"/>
</dbReference>
<feature type="transmembrane region" description="Helical" evidence="8">
    <location>
        <begin position="318"/>
        <end position="336"/>
    </location>
</feature>
<dbReference type="PANTHER" id="PTHR30294:SF38">
    <property type="entry name" value="TRANSPORT PERMEASE PROTEIN"/>
    <property type="match status" value="1"/>
</dbReference>
<evidence type="ECO:0000259" key="9">
    <source>
        <dbReference type="PROSITE" id="PS51012"/>
    </source>
</evidence>
<comment type="caution">
    <text evidence="10">The sequence shown here is derived from an EMBL/GenBank/DDBJ whole genome shotgun (WGS) entry which is preliminary data.</text>
</comment>
<evidence type="ECO:0000256" key="3">
    <source>
        <dbReference type="ARBA" id="ARBA00022448"/>
    </source>
</evidence>
<sequence>MRINAIIVRIIKQFLNDKRTLALMMLAPLLILWLLSLVFKGDTYEPRIGAVNVPAPFIQILESKGARVTTLSDADADQKLDTYEIDAIIRATAGAPEITLEGSDPTVSKAVLLLLQQAYEENNTGGVQNRQLTINYLHGSADMASFDNFGPVLIGFFIFFFVFLIAGISFLRERSEGTLERLMASPLRHYEIVLGYVTGFGIFTIIQSSLVTWFATQILDINMVGSFWTLLLITTLLAITALTLGTLISTFASSEFQMIQFIPIIIVPQIFFSGLFNLETMNSFLRSIGLITPLRYGADALREIMIRGKGWSVIWPDALVLAGFSLLFMLLNLLVLRKHRK</sequence>
<accession>A0A4R4ELZ3</accession>
<evidence type="ECO:0000256" key="1">
    <source>
        <dbReference type="ARBA" id="ARBA00004651"/>
    </source>
</evidence>
<feature type="transmembrane region" description="Helical" evidence="8">
    <location>
        <begin position="21"/>
        <end position="39"/>
    </location>
</feature>
<proteinExistence type="inferred from homology"/>
<dbReference type="PANTHER" id="PTHR30294">
    <property type="entry name" value="MEMBRANE COMPONENT OF ABC TRANSPORTER YHHJ-RELATED"/>
    <property type="match status" value="1"/>
</dbReference>
<comment type="similarity">
    <text evidence="2">Belongs to the ABC-2 integral membrane protein family.</text>
</comment>
<reference evidence="10 11" key="1">
    <citation type="submission" date="2019-03" db="EMBL/GenBank/DDBJ databases">
        <authorList>
            <person name="Kim M.K.M."/>
        </authorList>
    </citation>
    <scope>NUCLEOTIDE SEQUENCE [LARGE SCALE GENOMIC DNA]</scope>
    <source>
        <strain evidence="10 11">18JY21-1</strain>
    </source>
</reference>
<gene>
    <name evidence="10" type="ORF">E0485_06385</name>
</gene>
<keyword evidence="11" id="KW-1185">Reference proteome</keyword>
<dbReference type="InterPro" id="IPR018247">
    <property type="entry name" value="EF_Hand_1_Ca_BS"/>
</dbReference>
<protein>
    <submittedName>
        <fullName evidence="10">ABC transporter permease</fullName>
    </submittedName>
</protein>
<dbReference type="AlphaFoldDB" id="A0A4R4ELZ3"/>
<evidence type="ECO:0000256" key="5">
    <source>
        <dbReference type="ARBA" id="ARBA00022692"/>
    </source>
</evidence>
<dbReference type="InterPro" id="IPR047817">
    <property type="entry name" value="ABC2_TM_bact-type"/>
</dbReference>
<evidence type="ECO:0000256" key="2">
    <source>
        <dbReference type="ARBA" id="ARBA00007783"/>
    </source>
</evidence>
<dbReference type="OrthoDB" id="9776218at2"/>
<comment type="subcellular location">
    <subcellularLocation>
        <location evidence="1">Cell membrane</location>
        <topology evidence="1">Multi-pass membrane protein</topology>
    </subcellularLocation>
</comment>
<dbReference type="GO" id="GO:0140359">
    <property type="term" value="F:ABC-type transporter activity"/>
    <property type="evidence" value="ECO:0007669"/>
    <property type="project" value="InterPro"/>
</dbReference>
<dbReference type="EMBL" id="SKFG01000003">
    <property type="protein sequence ID" value="TCZ79481.1"/>
    <property type="molecule type" value="Genomic_DNA"/>
</dbReference>
<organism evidence="10 11">
    <name type="scientific">Paenibacillus albiflavus</name>
    <dbReference type="NCBI Taxonomy" id="2545760"/>
    <lineage>
        <taxon>Bacteria</taxon>
        <taxon>Bacillati</taxon>
        <taxon>Bacillota</taxon>
        <taxon>Bacilli</taxon>
        <taxon>Bacillales</taxon>
        <taxon>Paenibacillaceae</taxon>
        <taxon>Paenibacillus</taxon>
    </lineage>
</organism>
<keyword evidence="4" id="KW-1003">Cell membrane</keyword>
<keyword evidence="7 8" id="KW-0472">Membrane</keyword>
<dbReference type="RefSeq" id="WP_132417140.1">
    <property type="nucleotide sequence ID" value="NZ_SKFG01000003.1"/>
</dbReference>
<feature type="domain" description="ABC transmembrane type-2" evidence="9">
    <location>
        <begin position="96"/>
        <end position="339"/>
    </location>
</feature>
<evidence type="ECO:0000256" key="7">
    <source>
        <dbReference type="ARBA" id="ARBA00023136"/>
    </source>
</evidence>
<name>A0A4R4ELZ3_9BACL</name>
<evidence type="ECO:0000256" key="6">
    <source>
        <dbReference type="ARBA" id="ARBA00022989"/>
    </source>
</evidence>
<dbReference type="Proteomes" id="UP000295418">
    <property type="component" value="Unassembled WGS sequence"/>
</dbReference>
<feature type="transmembrane region" description="Helical" evidence="8">
    <location>
        <begin position="258"/>
        <end position="276"/>
    </location>
</feature>
<evidence type="ECO:0000256" key="8">
    <source>
        <dbReference type="SAM" id="Phobius"/>
    </source>
</evidence>
<dbReference type="Pfam" id="PF12698">
    <property type="entry name" value="ABC2_membrane_3"/>
    <property type="match status" value="1"/>
</dbReference>
<dbReference type="GO" id="GO:0005886">
    <property type="term" value="C:plasma membrane"/>
    <property type="evidence" value="ECO:0007669"/>
    <property type="project" value="UniProtKB-SubCell"/>
</dbReference>